<accession>A0A316ZBV6</accession>
<dbReference type="PROSITE" id="PS50011">
    <property type="entry name" value="PROTEIN_KINASE_DOM"/>
    <property type="match status" value="1"/>
</dbReference>
<feature type="region of interest" description="Disordered" evidence="11">
    <location>
        <begin position="65"/>
        <end position="313"/>
    </location>
</feature>
<evidence type="ECO:0000256" key="11">
    <source>
        <dbReference type="SAM" id="MobiDB-lite"/>
    </source>
</evidence>
<reference evidence="13 14" key="1">
    <citation type="journal article" date="2018" name="Mol. Biol. Evol.">
        <title>Broad Genomic Sampling Reveals a Smut Pathogenic Ancestry of the Fungal Clade Ustilaginomycotina.</title>
        <authorList>
            <person name="Kijpornyongpan T."/>
            <person name="Mondo S.J."/>
            <person name="Barry K."/>
            <person name="Sandor L."/>
            <person name="Lee J."/>
            <person name="Lipzen A."/>
            <person name="Pangilinan J."/>
            <person name="LaButti K."/>
            <person name="Hainaut M."/>
            <person name="Henrissat B."/>
            <person name="Grigoriev I.V."/>
            <person name="Spatafora J.W."/>
            <person name="Aime M.C."/>
        </authorList>
    </citation>
    <scope>NUCLEOTIDE SEQUENCE [LARGE SCALE GENOMIC DNA]</scope>
    <source>
        <strain evidence="13 14">MCA 4186</strain>
    </source>
</reference>
<feature type="region of interest" description="Disordered" evidence="11">
    <location>
        <begin position="327"/>
        <end position="611"/>
    </location>
</feature>
<dbReference type="GO" id="GO:0004674">
    <property type="term" value="F:protein serine/threonine kinase activity"/>
    <property type="evidence" value="ECO:0007669"/>
    <property type="project" value="UniProtKB-KW"/>
</dbReference>
<evidence type="ECO:0000256" key="3">
    <source>
        <dbReference type="ARBA" id="ARBA00022527"/>
    </source>
</evidence>
<dbReference type="OrthoDB" id="248923at2759"/>
<feature type="compositionally biased region" description="Basic residues" evidence="11">
    <location>
        <begin position="129"/>
        <end position="141"/>
    </location>
</feature>
<evidence type="ECO:0000313" key="14">
    <source>
        <dbReference type="Proteomes" id="UP000245946"/>
    </source>
</evidence>
<dbReference type="FunFam" id="1.10.510.10:FF:000499">
    <property type="entry name" value="Serine/threonine-protein kinase KIC1"/>
    <property type="match status" value="1"/>
</dbReference>
<dbReference type="EC" id="2.7.11.1" evidence="2"/>
<keyword evidence="14" id="KW-1185">Reference proteome</keyword>
<dbReference type="InterPro" id="IPR008271">
    <property type="entry name" value="Ser/Thr_kinase_AS"/>
</dbReference>
<keyword evidence="6" id="KW-0418">Kinase</keyword>
<evidence type="ECO:0000256" key="5">
    <source>
        <dbReference type="ARBA" id="ARBA00022741"/>
    </source>
</evidence>
<keyword evidence="3" id="KW-0723">Serine/threonine-protein kinase</keyword>
<dbReference type="Gene3D" id="1.10.510.10">
    <property type="entry name" value="Transferase(Phosphotransferase) domain 1"/>
    <property type="match status" value="1"/>
</dbReference>
<evidence type="ECO:0000256" key="7">
    <source>
        <dbReference type="ARBA" id="ARBA00022840"/>
    </source>
</evidence>
<feature type="compositionally biased region" description="Polar residues" evidence="11">
    <location>
        <begin position="442"/>
        <end position="457"/>
    </location>
</feature>
<proteinExistence type="inferred from homology"/>
<evidence type="ECO:0000256" key="9">
    <source>
        <dbReference type="ARBA" id="ARBA00048679"/>
    </source>
</evidence>
<dbReference type="PANTHER" id="PTHR48012">
    <property type="entry name" value="STERILE20-LIKE KINASE, ISOFORM B-RELATED"/>
    <property type="match status" value="1"/>
</dbReference>
<feature type="compositionally biased region" description="Low complexity" evidence="11">
    <location>
        <begin position="1219"/>
        <end position="1238"/>
    </location>
</feature>
<dbReference type="EMBL" id="KZ819289">
    <property type="protein sequence ID" value="PWN99009.1"/>
    <property type="molecule type" value="Genomic_DNA"/>
</dbReference>
<evidence type="ECO:0000256" key="8">
    <source>
        <dbReference type="ARBA" id="ARBA00047899"/>
    </source>
</evidence>
<feature type="compositionally biased region" description="Low complexity" evidence="11">
    <location>
        <begin position="514"/>
        <end position="540"/>
    </location>
</feature>
<feature type="region of interest" description="Disordered" evidence="11">
    <location>
        <begin position="1186"/>
        <end position="1238"/>
    </location>
</feature>
<dbReference type="InterPro" id="IPR050629">
    <property type="entry name" value="STE20/SPS1-PAK"/>
</dbReference>
<dbReference type="InterPro" id="IPR000719">
    <property type="entry name" value="Prot_kinase_dom"/>
</dbReference>
<feature type="compositionally biased region" description="Gly residues" evidence="11">
    <location>
        <begin position="541"/>
        <end position="592"/>
    </location>
</feature>
<dbReference type="Proteomes" id="UP000245946">
    <property type="component" value="Unassembled WGS sequence"/>
</dbReference>
<evidence type="ECO:0000256" key="2">
    <source>
        <dbReference type="ARBA" id="ARBA00012513"/>
    </source>
</evidence>
<dbReference type="PROSITE" id="PS00108">
    <property type="entry name" value="PROTEIN_KINASE_ST"/>
    <property type="match status" value="1"/>
</dbReference>
<feature type="region of interest" description="Disordered" evidence="11">
    <location>
        <begin position="1048"/>
        <end position="1168"/>
    </location>
</feature>
<comment type="catalytic activity">
    <reaction evidence="9">
        <text>L-seryl-[protein] + ATP = O-phospho-L-seryl-[protein] + ADP + H(+)</text>
        <dbReference type="Rhea" id="RHEA:17989"/>
        <dbReference type="Rhea" id="RHEA-COMP:9863"/>
        <dbReference type="Rhea" id="RHEA-COMP:11604"/>
        <dbReference type="ChEBI" id="CHEBI:15378"/>
        <dbReference type="ChEBI" id="CHEBI:29999"/>
        <dbReference type="ChEBI" id="CHEBI:30616"/>
        <dbReference type="ChEBI" id="CHEBI:83421"/>
        <dbReference type="ChEBI" id="CHEBI:456216"/>
        <dbReference type="EC" id="2.7.11.1"/>
    </reaction>
</comment>
<feature type="domain" description="Protein kinase" evidence="12">
    <location>
        <begin position="615"/>
        <end position="873"/>
    </location>
</feature>
<dbReference type="STRING" id="58919.A0A316ZBV6"/>
<dbReference type="SUPFAM" id="SSF56112">
    <property type="entry name" value="Protein kinase-like (PK-like)"/>
    <property type="match status" value="1"/>
</dbReference>
<feature type="compositionally biased region" description="Low complexity" evidence="11">
    <location>
        <begin position="355"/>
        <end position="382"/>
    </location>
</feature>
<gene>
    <name evidence="13" type="ORF">FA09DRAFT_328970</name>
</gene>
<name>A0A316ZBV6_9BASI</name>
<dbReference type="InterPro" id="IPR011009">
    <property type="entry name" value="Kinase-like_dom_sf"/>
</dbReference>
<feature type="compositionally biased region" description="Low complexity" evidence="11">
    <location>
        <begin position="199"/>
        <end position="218"/>
    </location>
</feature>
<protein>
    <recommendedName>
        <fullName evidence="2">non-specific serine/threonine protein kinase</fullName>
        <ecNumber evidence="2">2.7.11.1</ecNumber>
    </recommendedName>
</protein>
<keyword evidence="7 10" id="KW-0067">ATP-binding</keyword>
<dbReference type="GO" id="GO:0005524">
    <property type="term" value="F:ATP binding"/>
    <property type="evidence" value="ECO:0007669"/>
    <property type="project" value="UniProtKB-UniRule"/>
</dbReference>
<feature type="compositionally biased region" description="Basic residues" evidence="11">
    <location>
        <begin position="1112"/>
        <end position="1126"/>
    </location>
</feature>
<keyword evidence="4" id="KW-0808">Transferase</keyword>
<dbReference type="GeneID" id="37269527"/>
<feature type="region of interest" description="Disordered" evidence="11">
    <location>
        <begin position="1"/>
        <end position="22"/>
    </location>
</feature>
<evidence type="ECO:0000256" key="1">
    <source>
        <dbReference type="ARBA" id="ARBA00008874"/>
    </source>
</evidence>
<dbReference type="PANTHER" id="PTHR48012:SF21">
    <property type="entry name" value="PH DOMAIN-CONTAINING PROTEIN"/>
    <property type="match status" value="1"/>
</dbReference>
<dbReference type="InterPro" id="IPR017441">
    <property type="entry name" value="Protein_kinase_ATP_BS"/>
</dbReference>
<comment type="similarity">
    <text evidence="1">Belongs to the protein kinase superfamily. STE Ser/Thr protein kinase family. STE20 subfamily.</text>
</comment>
<sequence>MEPPLLPTAASPPRRLLSQPQPPLLLARSRGATYNAPSSAAADGPSRLPYGAVVVPARPPHRLSFSSSAAPRLPAGAGLDETFASDSDEEPQVAPLRVRDASMGEASRPTYVAGAALSASSSHDGPLHRSVKRPGYQHKRAASSISAGSAASSSTGPRAPSTPPSSMPLHDGSSPMHRPFTRGEAEMLEALRLGGGTTSTGPHSPSSVMRRAGSSMRRASSDFKRMLASSGASGSGRRKKEGGSVDLPAPTPRYDGAVGEAPPLWTLGRGSTEELSDQELSKPHPSWWSPSRTPSPATSAGGASAHSRPSSRRLSFISAARVQAQLNAMPVPEAEGEHFEFAPTPAKPDDDDGSSRAARALRSLKRASNGALRRASFASASSDGPLYTLPPTASPTPKVILLPEEGQPTHAYATPDRTPSRGRAGSESATPRAIDNRLLLQQPESPTDGRSSVTPTPGSAAPVLASPSPTPGSRGPLGAAAVWRRAQREASAAALERGAPMLDAAPPAVAAETSGPPARGAPSSARLPRAAAKSSADSSAGEGGRTGGDMVGVGAGGGAGGPRGWGTRGTSNGGGGDAAGGGHGGAGGGRGPPNGRNGAPAATNGSGSQSLHSLFRRQELVGRGAYGAVYRGVHVPTGGAVALKVVNLDTPEDDVSDIQKEVATLTQLRDAESKNIVRYWGCWLIKTELWIVMDFAEGGSVRTVMKAGPLSERFCGLVVRESLVALSYLHKSGIIHRDIKAANILLTVQGRVLLCDFGVAASLVSSSVHAKRSTFVGTPYWMAPEVITEGKTYDQSADIWSLGITLYEMACGNPPHAEQEQMRAIMLIPKSKPPRLPVDGNFSPLMRDFLAMCLNEEPRERPNADELAKSKWIKSFAKTPNSVLKELLNNYTAWTKSGGMRMSLLGAEAADLNDAGNRDSFMFDGRESDDGWVFNTLRDHEAYDGFDEDIVQPQPIRDHPLLRLFDAADGTPAVETLPAENTSALRRPGSPKAIPSLSTLRAADVRPAPPPPAGVAPVTAAAAASAAAAEDKASFAGMGNTPFRFGGGGGDSSALGTPRAAAFNPPAASRLREHRPQPSTDSTDPVTADTSFGDTTLPHSGSTSAGTSLSGHARHASKSSLAHRRGISNISGASDKSSAFSNAQESLPSELPQHALSASPSQMRGPRIVPLDSNAAAQALKTAVAAGSLGRPPGPTRAATEQLGQAGEWPEPQILRARSAGPSADDGPASAPAQAERTAAQAATAALVAAQRYAAQTPSYGMRSRSGSRSRPFHAYDGAQAVAPALPGRSISAAPHTTSFRDAVAARHYDLAPPGTLDLTDTLPPSPSVSASAYFPPMSATNSQRAAAAWGPSPLRPSAGGLGRPIVHSRLQHGGSDPTQIAGFARTDSGDAADGSGWPGVPPGQPTGPRLRALDFSNLDANGGVHAELARVVDDLGAWLDVLGMGLASAISVDAATQN</sequence>
<evidence type="ECO:0000256" key="4">
    <source>
        <dbReference type="ARBA" id="ARBA00022679"/>
    </source>
</evidence>
<dbReference type="RefSeq" id="XP_025599288.1">
    <property type="nucleotide sequence ID" value="XM_025741983.1"/>
</dbReference>
<dbReference type="SMART" id="SM00220">
    <property type="entry name" value="S_TKc"/>
    <property type="match status" value="1"/>
</dbReference>
<comment type="catalytic activity">
    <reaction evidence="8">
        <text>L-threonyl-[protein] + ATP = O-phospho-L-threonyl-[protein] + ADP + H(+)</text>
        <dbReference type="Rhea" id="RHEA:46608"/>
        <dbReference type="Rhea" id="RHEA-COMP:11060"/>
        <dbReference type="Rhea" id="RHEA-COMP:11605"/>
        <dbReference type="ChEBI" id="CHEBI:15378"/>
        <dbReference type="ChEBI" id="CHEBI:30013"/>
        <dbReference type="ChEBI" id="CHEBI:30616"/>
        <dbReference type="ChEBI" id="CHEBI:61977"/>
        <dbReference type="ChEBI" id="CHEBI:456216"/>
        <dbReference type="EC" id="2.7.11.1"/>
    </reaction>
</comment>
<feature type="compositionally biased region" description="Polar residues" evidence="11">
    <location>
        <begin position="1128"/>
        <end position="1147"/>
    </location>
</feature>
<organism evidence="13 14">
    <name type="scientific">Tilletiopsis washingtonensis</name>
    <dbReference type="NCBI Taxonomy" id="58919"/>
    <lineage>
        <taxon>Eukaryota</taxon>
        <taxon>Fungi</taxon>
        <taxon>Dikarya</taxon>
        <taxon>Basidiomycota</taxon>
        <taxon>Ustilaginomycotina</taxon>
        <taxon>Exobasidiomycetes</taxon>
        <taxon>Entylomatales</taxon>
        <taxon>Entylomatales incertae sedis</taxon>
        <taxon>Tilletiopsis</taxon>
    </lineage>
</organism>
<evidence type="ECO:0000313" key="13">
    <source>
        <dbReference type="EMBL" id="PWN99009.1"/>
    </source>
</evidence>
<keyword evidence="5 10" id="KW-0547">Nucleotide-binding</keyword>
<feature type="compositionally biased region" description="Low complexity" evidence="11">
    <location>
        <begin position="593"/>
        <end position="605"/>
    </location>
</feature>
<feature type="compositionally biased region" description="Low complexity" evidence="11">
    <location>
        <begin position="142"/>
        <end position="159"/>
    </location>
</feature>
<evidence type="ECO:0000256" key="10">
    <source>
        <dbReference type="PROSITE-ProRule" id="PRU10141"/>
    </source>
</evidence>
<evidence type="ECO:0000259" key="12">
    <source>
        <dbReference type="PROSITE" id="PS50011"/>
    </source>
</evidence>
<dbReference type="GO" id="GO:0005737">
    <property type="term" value="C:cytoplasm"/>
    <property type="evidence" value="ECO:0007669"/>
    <property type="project" value="TreeGrafter"/>
</dbReference>
<feature type="compositionally biased region" description="Low complexity" evidence="11">
    <location>
        <begin position="1099"/>
        <end position="1111"/>
    </location>
</feature>
<feature type="compositionally biased region" description="Polar residues" evidence="11">
    <location>
        <begin position="1077"/>
        <end position="1098"/>
    </location>
</feature>
<evidence type="ECO:0000256" key="6">
    <source>
        <dbReference type="ARBA" id="ARBA00022777"/>
    </source>
</evidence>
<dbReference type="Pfam" id="PF00069">
    <property type="entry name" value="Pkinase"/>
    <property type="match status" value="1"/>
</dbReference>
<feature type="compositionally biased region" description="Low complexity" evidence="11">
    <location>
        <begin position="283"/>
        <end position="307"/>
    </location>
</feature>
<feature type="binding site" evidence="10">
    <location>
        <position position="644"/>
    </location>
    <ligand>
        <name>ATP</name>
        <dbReference type="ChEBI" id="CHEBI:30616"/>
    </ligand>
</feature>
<dbReference type="PROSITE" id="PS00107">
    <property type="entry name" value="PROTEIN_KINASE_ATP"/>
    <property type="match status" value="1"/>
</dbReference>